<sequence length="147" mass="16792">MMFAKLQNLFHSPYLNQRAKIISYLCLIRPILVYGCPVWFNLSASSMEKLRMFERRIVRICLNKYKSAHSGFTRNIRLKLLNSYLVSIGEASSSERKIVAGVPQGSLLGPALFIIYINDIPKKENVETLFLLMIQPFSPHRGASTKL</sequence>
<proteinExistence type="predicted"/>
<keyword evidence="3" id="KW-1185">Reference proteome</keyword>
<dbReference type="AlphaFoldDB" id="A0A6H5I4W9"/>
<evidence type="ECO:0000313" key="3">
    <source>
        <dbReference type="Proteomes" id="UP000479190"/>
    </source>
</evidence>
<accession>A0A6H5I4W9</accession>
<evidence type="ECO:0000256" key="1">
    <source>
        <dbReference type="SAM" id="Phobius"/>
    </source>
</evidence>
<dbReference type="OrthoDB" id="7989680at2759"/>
<keyword evidence="1" id="KW-0812">Transmembrane</keyword>
<gene>
    <name evidence="2" type="ORF">TBRA_LOCUS3394</name>
</gene>
<dbReference type="Proteomes" id="UP000479190">
    <property type="component" value="Unassembled WGS sequence"/>
</dbReference>
<evidence type="ECO:0000313" key="2">
    <source>
        <dbReference type="EMBL" id="CAB0031425.1"/>
    </source>
</evidence>
<name>A0A6H5I4W9_9HYME</name>
<feature type="transmembrane region" description="Helical" evidence="1">
    <location>
        <begin position="21"/>
        <end position="40"/>
    </location>
</feature>
<protein>
    <recommendedName>
        <fullName evidence="4">Reverse transcriptase domain-containing protein</fullName>
    </recommendedName>
</protein>
<evidence type="ECO:0008006" key="4">
    <source>
        <dbReference type="Google" id="ProtNLM"/>
    </source>
</evidence>
<dbReference type="EMBL" id="CADCXV010000645">
    <property type="protein sequence ID" value="CAB0031425.1"/>
    <property type="molecule type" value="Genomic_DNA"/>
</dbReference>
<reference evidence="2 3" key="1">
    <citation type="submission" date="2020-02" db="EMBL/GenBank/DDBJ databases">
        <authorList>
            <person name="Ferguson B K."/>
        </authorList>
    </citation>
    <scope>NUCLEOTIDE SEQUENCE [LARGE SCALE GENOMIC DNA]</scope>
</reference>
<keyword evidence="1" id="KW-0472">Membrane</keyword>
<keyword evidence="1" id="KW-1133">Transmembrane helix</keyword>
<organism evidence="2 3">
    <name type="scientific">Trichogramma brassicae</name>
    <dbReference type="NCBI Taxonomy" id="86971"/>
    <lineage>
        <taxon>Eukaryota</taxon>
        <taxon>Metazoa</taxon>
        <taxon>Ecdysozoa</taxon>
        <taxon>Arthropoda</taxon>
        <taxon>Hexapoda</taxon>
        <taxon>Insecta</taxon>
        <taxon>Pterygota</taxon>
        <taxon>Neoptera</taxon>
        <taxon>Endopterygota</taxon>
        <taxon>Hymenoptera</taxon>
        <taxon>Apocrita</taxon>
        <taxon>Proctotrupomorpha</taxon>
        <taxon>Chalcidoidea</taxon>
        <taxon>Trichogrammatidae</taxon>
        <taxon>Trichogramma</taxon>
    </lineage>
</organism>